<evidence type="ECO:0000313" key="1">
    <source>
        <dbReference type="EMBL" id="BBH09108.1"/>
    </source>
</evidence>
<protein>
    <submittedName>
        <fullName evidence="1">Organic cation/carnitine transporter 3</fullName>
    </submittedName>
</protein>
<feature type="non-terminal residue" evidence="1">
    <location>
        <position position="1"/>
    </location>
</feature>
<proteinExistence type="predicted"/>
<sequence>TTWVWSRSDGRIDHDRTIAQFLNPSPRVRDFGVSGLDSRSVDSYTILKLSRVTYLKKIMIQRLNNIEPGNRTICKIRSRLKRYPNCDPRILRSRDNLKISSRHSATSLPSTTRRQRWLSKAITYRRKISKPWLQTPVLSITPYLEPLLFLDLPQKLTGSGRKLAEFSILKSITY</sequence>
<reference evidence="1" key="1">
    <citation type="journal article" date="2019" name="Science">
        <title>Mutation of a bHLH transcription factor allowed almond domestication.</title>
        <authorList>
            <person name="Sanchez-Perez R."/>
            <person name="Pavan S."/>
            <person name="Mazzeo R."/>
            <person name="Moldovan C."/>
            <person name="Aiese Cigliano R."/>
            <person name="Del Cueto J."/>
            <person name="Ricciardi F."/>
            <person name="Lotti C."/>
            <person name="Ricciardi L."/>
            <person name="Dicenta F."/>
            <person name="Lopez-Marques R.L."/>
            <person name="Lindberg Moller B."/>
        </authorList>
    </citation>
    <scope>NUCLEOTIDE SEQUENCE</scope>
</reference>
<gene>
    <name evidence="1" type="ORF">Prudu_021519</name>
</gene>
<feature type="non-terminal residue" evidence="1">
    <location>
        <position position="174"/>
    </location>
</feature>
<organism evidence="1">
    <name type="scientific">Prunus dulcis</name>
    <name type="common">Almond</name>
    <name type="synonym">Amygdalus dulcis</name>
    <dbReference type="NCBI Taxonomy" id="3755"/>
    <lineage>
        <taxon>Eukaryota</taxon>
        <taxon>Viridiplantae</taxon>
        <taxon>Streptophyta</taxon>
        <taxon>Embryophyta</taxon>
        <taxon>Tracheophyta</taxon>
        <taxon>Spermatophyta</taxon>
        <taxon>Magnoliopsida</taxon>
        <taxon>eudicotyledons</taxon>
        <taxon>Gunneridae</taxon>
        <taxon>Pentapetalae</taxon>
        <taxon>rosids</taxon>
        <taxon>fabids</taxon>
        <taxon>Rosales</taxon>
        <taxon>Rosaceae</taxon>
        <taxon>Amygdaloideae</taxon>
        <taxon>Amygdaleae</taxon>
        <taxon>Prunus</taxon>
    </lineage>
</organism>
<dbReference type="AlphaFoldDB" id="A0A4Y1RYX9"/>
<dbReference type="EMBL" id="AP019304">
    <property type="protein sequence ID" value="BBH09108.1"/>
    <property type="molecule type" value="Genomic_DNA"/>
</dbReference>
<accession>A0A4Y1RYX9</accession>
<name>A0A4Y1RYX9_PRUDU</name>